<gene>
    <name evidence="2" type="ORF">OQZ29_12970</name>
</gene>
<dbReference type="RefSeq" id="WP_010599617.1">
    <property type="nucleotide sequence ID" value="NZ_JAPJUH010000004.1"/>
</dbReference>
<evidence type="ECO:0000313" key="3">
    <source>
        <dbReference type="Proteomes" id="UP001142592"/>
    </source>
</evidence>
<dbReference type="Proteomes" id="UP001142592">
    <property type="component" value="Unassembled WGS sequence"/>
</dbReference>
<keyword evidence="3" id="KW-1185">Reference proteome</keyword>
<name>A0A9X3DEI8_9SPHI</name>
<feature type="transmembrane region" description="Helical" evidence="1">
    <location>
        <begin position="20"/>
        <end position="38"/>
    </location>
</feature>
<evidence type="ECO:0000313" key="2">
    <source>
        <dbReference type="EMBL" id="MCX3265666.1"/>
    </source>
</evidence>
<proteinExistence type="predicted"/>
<keyword evidence="1" id="KW-1133">Transmembrane helix</keyword>
<dbReference type="AlphaFoldDB" id="A0A9X3DEI8"/>
<organism evidence="2 3">
    <name type="scientific">Pedobacter agri</name>
    <dbReference type="NCBI Taxonomy" id="454586"/>
    <lineage>
        <taxon>Bacteria</taxon>
        <taxon>Pseudomonadati</taxon>
        <taxon>Bacteroidota</taxon>
        <taxon>Sphingobacteriia</taxon>
        <taxon>Sphingobacteriales</taxon>
        <taxon>Sphingobacteriaceae</taxon>
        <taxon>Pedobacter</taxon>
    </lineage>
</organism>
<protein>
    <submittedName>
        <fullName evidence="2">Uncharacterized protein</fullName>
    </submittedName>
</protein>
<accession>A0A9X3DEI8</accession>
<evidence type="ECO:0000256" key="1">
    <source>
        <dbReference type="SAM" id="Phobius"/>
    </source>
</evidence>
<reference evidence="2" key="1">
    <citation type="submission" date="2022-11" db="EMBL/GenBank/DDBJ databases">
        <authorList>
            <person name="Graham C."/>
            <person name="Newman J.D."/>
        </authorList>
    </citation>
    <scope>NUCLEOTIDE SEQUENCE</scope>
    <source>
        <strain evidence="2">DSM 19486</strain>
    </source>
</reference>
<dbReference type="EMBL" id="JAPJUH010000004">
    <property type="protein sequence ID" value="MCX3265666.1"/>
    <property type="molecule type" value="Genomic_DNA"/>
</dbReference>
<keyword evidence="1" id="KW-0472">Membrane</keyword>
<keyword evidence="1" id="KW-0812">Transmembrane</keyword>
<dbReference type="InterPro" id="IPR036390">
    <property type="entry name" value="WH_DNA-bd_sf"/>
</dbReference>
<dbReference type="SUPFAM" id="SSF46785">
    <property type="entry name" value="Winged helix' DNA-binding domain"/>
    <property type="match status" value="1"/>
</dbReference>
<comment type="caution">
    <text evidence="2">The sequence shown here is derived from an EMBL/GenBank/DDBJ whole genome shotgun (WGS) entry which is preliminary data.</text>
</comment>
<sequence length="93" mass="11048">MNSEETIKKIQALMNDENLNIYHLVMMLAILQLAYFQCEVKVIHVSRRNIMKLAHLQSLPTYHKYLKQLQALGYIEYFPSYHPGYKSTIKLKF</sequence>